<reference evidence="1" key="1">
    <citation type="submission" date="2018-06" db="EMBL/GenBank/DDBJ databases">
        <authorList>
            <person name="Zhirakovskaya E."/>
        </authorList>
    </citation>
    <scope>NUCLEOTIDE SEQUENCE</scope>
</reference>
<dbReference type="Pfam" id="PF04364">
    <property type="entry name" value="DNA_pol3_chi"/>
    <property type="match status" value="1"/>
</dbReference>
<dbReference type="InterPro" id="IPR007459">
    <property type="entry name" value="DNA_pol3_chi"/>
</dbReference>
<dbReference type="GO" id="GO:0032298">
    <property type="term" value="P:positive regulation of DNA-templated DNA replication initiation"/>
    <property type="evidence" value="ECO:0007669"/>
    <property type="project" value="TreeGrafter"/>
</dbReference>
<evidence type="ECO:0000313" key="1">
    <source>
        <dbReference type="EMBL" id="VAW56070.1"/>
    </source>
</evidence>
<dbReference type="GO" id="GO:0003887">
    <property type="term" value="F:DNA-directed DNA polymerase activity"/>
    <property type="evidence" value="ECO:0007669"/>
    <property type="project" value="InterPro"/>
</dbReference>
<dbReference type="SUPFAM" id="SSF102400">
    <property type="entry name" value="DNA polymerase III chi subunit"/>
    <property type="match status" value="1"/>
</dbReference>
<dbReference type="AlphaFoldDB" id="A0A3B0WU76"/>
<dbReference type="Gene3D" id="3.40.50.10110">
    <property type="entry name" value="DNA polymerase III subunit chi"/>
    <property type="match status" value="1"/>
</dbReference>
<protein>
    <recommendedName>
        <fullName evidence="2">DNA polymerase III chi subunit</fullName>
    </recommendedName>
</protein>
<accession>A0A3B0WU76</accession>
<proteinExistence type="predicted"/>
<evidence type="ECO:0008006" key="2">
    <source>
        <dbReference type="Google" id="ProtNLM"/>
    </source>
</evidence>
<dbReference type="InterPro" id="IPR036768">
    <property type="entry name" value="PolIII_chi_sf"/>
</dbReference>
<name>A0A3B0WU76_9ZZZZ</name>
<organism evidence="1">
    <name type="scientific">hydrothermal vent metagenome</name>
    <dbReference type="NCBI Taxonomy" id="652676"/>
    <lineage>
        <taxon>unclassified sequences</taxon>
        <taxon>metagenomes</taxon>
        <taxon>ecological metagenomes</taxon>
    </lineage>
</organism>
<sequence length="148" mass="17171">MTCVNFYILPDNQITSLQQYACRLAENHWLSGKRVLIQTDSSTDSESLDERLWSARDNSFIPHAIATLEPIDQQQPILISHLKINDQNFQSVINLSSRQADIMNQKLLVIDEILNQDEQRKVSGRQNYKSYRAADYTLKHHTLENLNE</sequence>
<dbReference type="GO" id="GO:0006260">
    <property type="term" value="P:DNA replication"/>
    <property type="evidence" value="ECO:0007669"/>
    <property type="project" value="InterPro"/>
</dbReference>
<dbReference type="PANTHER" id="PTHR38767:SF1">
    <property type="entry name" value="DNA POLYMERASE III SUBUNIT CHI"/>
    <property type="match status" value="1"/>
</dbReference>
<dbReference type="EMBL" id="UOFF01000172">
    <property type="protein sequence ID" value="VAW56070.1"/>
    <property type="molecule type" value="Genomic_DNA"/>
</dbReference>
<dbReference type="PANTHER" id="PTHR38767">
    <property type="entry name" value="DNA POLYMERASE III SUBUNIT CHI"/>
    <property type="match status" value="1"/>
</dbReference>
<gene>
    <name evidence="1" type="ORF">MNBD_GAMMA07-1309</name>
</gene>
<dbReference type="GO" id="GO:0003677">
    <property type="term" value="F:DNA binding"/>
    <property type="evidence" value="ECO:0007669"/>
    <property type="project" value="InterPro"/>
</dbReference>